<feature type="non-terminal residue" evidence="2">
    <location>
        <position position="122"/>
    </location>
</feature>
<dbReference type="EMBL" id="CAMXCT010005197">
    <property type="protein sequence ID" value="CAI4011653.1"/>
    <property type="molecule type" value="Genomic_DNA"/>
</dbReference>
<evidence type="ECO:0000313" key="3">
    <source>
        <dbReference type="EMBL" id="CAL1165028.1"/>
    </source>
</evidence>
<comment type="caution">
    <text evidence="2">The sequence shown here is derived from an EMBL/GenBank/DDBJ whole genome shotgun (WGS) entry which is preliminary data.</text>
</comment>
<dbReference type="EMBL" id="CAMXCT030005197">
    <property type="protein sequence ID" value="CAL4798965.1"/>
    <property type="molecule type" value="Genomic_DNA"/>
</dbReference>
<feature type="compositionally biased region" description="Basic and acidic residues" evidence="1">
    <location>
        <begin position="101"/>
        <end position="122"/>
    </location>
</feature>
<keyword evidence="4" id="KW-1185">Reference proteome</keyword>
<sequence>VFKNKFWINTQHAMNITDFDLQQEMARRKKDLEDLMNYKLPKKGEKPAPKKEKPEGLGIAAAMGKLGGKVESTLEKEPSVKVADIQKDVDEAEDEIEEKEEAEKEKFEKEQKELKEWEKEFE</sequence>
<evidence type="ECO:0000256" key="1">
    <source>
        <dbReference type="SAM" id="MobiDB-lite"/>
    </source>
</evidence>
<dbReference type="EMBL" id="CAMXCT020005197">
    <property type="protein sequence ID" value="CAL1165028.1"/>
    <property type="molecule type" value="Genomic_DNA"/>
</dbReference>
<reference evidence="3" key="2">
    <citation type="submission" date="2024-04" db="EMBL/GenBank/DDBJ databases">
        <authorList>
            <person name="Chen Y."/>
            <person name="Shah S."/>
            <person name="Dougan E. K."/>
            <person name="Thang M."/>
            <person name="Chan C."/>
        </authorList>
    </citation>
    <scope>NUCLEOTIDE SEQUENCE [LARGE SCALE GENOMIC DNA]</scope>
</reference>
<organism evidence="2">
    <name type="scientific">Cladocopium goreaui</name>
    <dbReference type="NCBI Taxonomy" id="2562237"/>
    <lineage>
        <taxon>Eukaryota</taxon>
        <taxon>Sar</taxon>
        <taxon>Alveolata</taxon>
        <taxon>Dinophyceae</taxon>
        <taxon>Suessiales</taxon>
        <taxon>Symbiodiniaceae</taxon>
        <taxon>Cladocopium</taxon>
    </lineage>
</organism>
<proteinExistence type="predicted"/>
<feature type="region of interest" description="Disordered" evidence="1">
    <location>
        <begin position="70"/>
        <end position="122"/>
    </location>
</feature>
<reference evidence="2" key="1">
    <citation type="submission" date="2022-10" db="EMBL/GenBank/DDBJ databases">
        <authorList>
            <person name="Chen Y."/>
            <person name="Dougan E. K."/>
            <person name="Chan C."/>
            <person name="Rhodes N."/>
            <person name="Thang M."/>
        </authorList>
    </citation>
    <scope>NUCLEOTIDE SEQUENCE</scope>
</reference>
<name>A0A9P1GFY8_9DINO</name>
<accession>A0A9P1GFY8</accession>
<dbReference type="Proteomes" id="UP001152797">
    <property type="component" value="Unassembled WGS sequence"/>
</dbReference>
<evidence type="ECO:0000313" key="4">
    <source>
        <dbReference type="Proteomes" id="UP001152797"/>
    </source>
</evidence>
<protein>
    <submittedName>
        <fullName evidence="2">Uncharacterized protein</fullName>
    </submittedName>
</protein>
<feature type="compositionally biased region" description="Basic and acidic residues" evidence="1">
    <location>
        <begin position="72"/>
        <end position="89"/>
    </location>
</feature>
<evidence type="ECO:0000313" key="2">
    <source>
        <dbReference type="EMBL" id="CAI4011653.1"/>
    </source>
</evidence>
<feature type="non-terminal residue" evidence="2">
    <location>
        <position position="1"/>
    </location>
</feature>
<feature type="compositionally biased region" description="Acidic residues" evidence="1">
    <location>
        <begin position="90"/>
        <end position="100"/>
    </location>
</feature>
<dbReference type="AlphaFoldDB" id="A0A9P1GFY8"/>
<gene>
    <name evidence="2" type="ORF">C1SCF055_LOCUS36792</name>
</gene>